<dbReference type="Gene3D" id="3.40.710.10">
    <property type="entry name" value="DD-peptidase/beta-lactamase superfamily"/>
    <property type="match status" value="1"/>
</dbReference>
<dbReference type="Pfam" id="PF00144">
    <property type="entry name" value="Beta-lactamase"/>
    <property type="match status" value="1"/>
</dbReference>
<dbReference type="AlphaFoldDB" id="A0A375YMS9"/>
<accession>A0A375YMS9</accession>
<dbReference type="InterPro" id="IPR012338">
    <property type="entry name" value="Beta-lactam/transpept-like"/>
</dbReference>
<dbReference type="PROSITE" id="PS51257">
    <property type="entry name" value="PROKAR_LIPOPROTEIN"/>
    <property type="match status" value="1"/>
</dbReference>
<feature type="chain" id="PRO_5016597397" evidence="1">
    <location>
        <begin position="20"/>
        <end position="398"/>
    </location>
</feature>
<dbReference type="SUPFAM" id="SSF56601">
    <property type="entry name" value="beta-lactamase/transpeptidase-like"/>
    <property type="match status" value="1"/>
</dbReference>
<organism evidence="3 4">
    <name type="scientific">Mycolicibacterium parafortuitum</name>
    <name type="common">Mycobacterium parafortuitum</name>
    <dbReference type="NCBI Taxonomy" id="39692"/>
    <lineage>
        <taxon>Bacteria</taxon>
        <taxon>Bacillati</taxon>
        <taxon>Actinomycetota</taxon>
        <taxon>Actinomycetes</taxon>
        <taxon>Mycobacteriales</taxon>
        <taxon>Mycobacteriaceae</taxon>
        <taxon>Mycolicibacterium</taxon>
    </lineage>
</organism>
<dbReference type="EMBL" id="UEGS01000001">
    <property type="protein sequence ID" value="SRX82284.1"/>
    <property type="molecule type" value="Genomic_DNA"/>
</dbReference>
<evidence type="ECO:0000313" key="4">
    <source>
        <dbReference type="Proteomes" id="UP000252008"/>
    </source>
</evidence>
<sequence length="398" mass="42229">MSLRLQPVVLGVVMGTVLAASGCGAGSDGAEALSTRRGEATSSAAPAATLPTELTDRLDRTIEQAMIDAAIPGAVIGIRGPRGDYVRAFGVADKKTRAPMKVDVFTRIGSQTKTFTVTAVLRLADQGRLGLDDPISGFVSGVPRGDEITLRELARMQSGLANYTNHPQFVRDLYSDPQRRFTPQELLDFAFSQPASFAPGDGFEYSNTNTVLLGLVVESVTGRPLADHLRDHVSGPLGMSDTTLPSDSEFPKPHAAGYTRQSLDGGETTATDWNPSWAWAAGAMISTLHDMQIWAPALANGALLTREMQQQRLQTVDRFGDPAPTGYGLGVFNLGGWIGHNGSLPGYQTVSVFLPEEQTSLVLFVNTDIPVDGADPGTVLATAVTTELSPGHVYAMGD</sequence>
<feature type="signal peptide" evidence="1">
    <location>
        <begin position="1"/>
        <end position="19"/>
    </location>
</feature>
<dbReference type="PANTHER" id="PTHR46825">
    <property type="entry name" value="D-ALANYL-D-ALANINE-CARBOXYPEPTIDASE/ENDOPEPTIDASE AMPH"/>
    <property type="match status" value="1"/>
</dbReference>
<feature type="domain" description="Beta-lactamase-related" evidence="2">
    <location>
        <begin position="58"/>
        <end position="374"/>
    </location>
</feature>
<reference evidence="3 4" key="1">
    <citation type="submission" date="2018-05" db="EMBL/GenBank/DDBJ databases">
        <authorList>
            <consortium name="IHU Genomes"/>
        </authorList>
    </citation>
    <scope>NUCLEOTIDE SEQUENCE [LARGE SCALE GENOMIC DNA]</scope>
    <source>
        <strain evidence="3 4">P7335</strain>
    </source>
</reference>
<gene>
    <name evidence="3" type="ORF">MPP7335_04044</name>
</gene>
<dbReference type="InterPro" id="IPR050491">
    <property type="entry name" value="AmpC-like"/>
</dbReference>
<dbReference type="InterPro" id="IPR001466">
    <property type="entry name" value="Beta-lactam-related"/>
</dbReference>
<dbReference type="STRING" id="39692.BST38_13680"/>
<evidence type="ECO:0000256" key="1">
    <source>
        <dbReference type="SAM" id="SignalP"/>
    </source>
</evidence>
<dbReference type="Proteomes" id="UP000252008">
    <property type="component" value="Unassembled WGS sequence"/>
</dbReference>
<protein>
    <submittedName>
        <fullName evidence="3">Penicillin-binding protein [Rhodococcus jostii RHA1]</fullName>
    </submittedName>
</protein>
<name>A0A375YMS9_MYCPF</name>
<evidence type="ECO:0000259" key="2">
    <source>
        <dbReference type="Pfam" id="PF00144"/>
    </source>
</evidence>
<keyword evidence="1" id="KW-0732">Signal</keyword>
<dbReference type="PANTHER" id="PTHR46825:SF7">
    <property type="entry name" value="D-ALANYL-D-ALANINE CARBOXYPEPTIDASE"/>
    <property type="match status" value="1"/>
</dbReference>
<proteinExistence type="predicted"/>
<evidence type="ECO:0000313" key="3">
    <source>
        <dbReference type="EMBL" id="SRX82284.1"/>
    </source>
</evidence>
<keyword evidence="4" id="KW-1185">Reference proteome</keyword>